<proteinExistence type="predicted"/>
<comment type="caution">
    <text evidence="1">The sequence shown here is derived from an EMBL/GenBank/DDBJ whole genome shotgun (WGS) entry which is preliminary data.</text>
</comment>
<dbReference type="Proteomes" id="UP000029964">
    <property type="component" value="Unassembled WGS sequence"/>
</dbReference>
<evidence type="ECO:0000313" key="1">
    <source>
        <dbReference type="EMBL" id="KFH40950.1"/>
    </source>
</evidence>
<organism evidence="1 2">
    <name type="scientific">Hapsidospora chrysogenum (strain ATCC 11550 / CBS 779.69 / DSM 880 / IAM 14645 / JCM 23072 / IMI 49137)</name>
    <name type="common">Acremonium chrysogenum</name>
    <dbReference type="NCBI Taxonomy" id="857340"/>
    <lineage>
        <taxon>Eukaryota</taxon>
        <taxon>Fungi</taxon>
        <taxon>Dikarya</taxon>
        <taxon>Ascomycota</taxon>
        <taxon>Pezizomycotina</taxon>
        <taxon>Sordariomycetes</taxon>
        <taxon>Hypocreomycetidae</taxon>
        <taxon>Hypocreales</taxon>
        <taxon>Bionectriaceae</taxon>
        <taxon>Hapsidospora</taxon>
    </lineage>
</organism>
<gene>
    <name evidence="1" type="ORF">ACRE_083440</name>
</gene>
<evidence type="ECO:0000313" key="2">
    <source>
        <dbReference type="Proteomes" id="UP000029964"/>
    </source>
</evidence>
<sequence length="105" mass="11749">MDTPVGCASRAQLLELIFRVRISGLSGLGVAPHQMRESEAPRPGLSAGVLDVRTGRYRPRRFCPGCPFYGRWVVARLRVERTWEMVPDPSPSRRTRLATSGLSLR</sequence>
<protein>
    <submittedName>
        <fullName evidence="1">Uncharacterized protein</fullName>
    </submittedName>
</protein>
<reference evidence="2" key="1">
    <citation type="journal article" date="2014" name="Genome Announc.">
        <title>Genome sequence and annotation of Acremonium chrysogenum, producer of the beta-lactam antibiotic cephalosporin C.</title>
        <authorList>
            <person name="Terfehr D."/>
            <person name="Dahlmann T.A."/>
            <person name="Specht T."/>
            <person name="Zadra I."/>
            <person name="Kuernsteiner H."/>
            <person name="Kueck U."/>
        </authorList>
    </citation>
    <scope>NUCLEOTIDE SEQUENCE [LARGE SCALE GENOMIC DNA]</scope>
    <source>
        <strain evidence="2">ATCC 11550 / CBS 779.69 / DSM 880 / IAM 14645 / JCM 23072 / IMI 49137</strain>
    </source>
</reference>
<keyword evidence="2" id="KW-1185">Reference proteome</keyword>
<name>A0A086SV18_HAPC1</name>
<dbReference type="EMBL" id="JPKY01000155">
    <property type="protein sequence ID" value="KFH40950.1"/>
    <property type="molecule type" value="Genomic_DNA"/>
</dbReference>
<dbReference type="AlphaFoldDB" id="A0A086SV18"/>
<accession>A0A086SV18</accession>
<dbReference type="HOGENOM" id="CLU_2235742_0_0_1"/>